<dbReference type="AlphaFoldDB" id="A0A438N9T6"/>
<dbReference type="OrthoDB" id="3934656at2759"/>
<dbReference type="Proteomes" id="UP000288859">
    <property type="component" value="Unassembled WGS sequence"/>
</dbReference>
<dbReference type="EMBL" id="NAJM01000012">
    <property type="protein sequence ID" value="RVX72538.1"/>
    <property type="molecule type" value="Genomic_DNA"/>
</dbReference>
<keyword evidence="5" id="KW-0349">Heme</keyword>
<dbReference type="Pfam" id="PF00067">
    <property type="entry name" value="p450"/>
    <property type="match status" value="1"/>
</dbReference>
<comment type="caution">
    <text evidence="7">The sequence shown here is derived from an EMBL/GenBank/DDBJ whole genome shotgun (WGS) entry which is preliminary data.</text>
</comment>
<feature type="binding site" description="axial binding residue" evidence="5">
    <location>
        <position position="475"/>
    </location>
    <ligand>
        <name>heme</name>
        <dbReference type="ChEBI" id="CHEBI:30413"/>
    </ligand>
    <ligandPart>
        <name>Fe</name>
        <dbReference type="ChEBI" id="CHEBI:18248"/>
    </ligandPart>
</feature>
<dbReference type="CDD" id="cd11060">
    <property type="entry name" value="CYP57A1-like"/>
    <property type="match status" value="1"/>
</dbReference>
<dbReference type="PRINTS" id="PR00463">
    <property type="entry name" value="EP450I"/>
</dbReference>
<evidence type="ECO:0000256" key="1">
    <source>
        <dbReference type="ARBA" id="ARBA00001971"/>
    </source>
</evidence>
<sequence length="534" mass="60435">MLLSDVMHFMPTWLWLILGLLAICGWALSIRYQKGFSKYKGPFLASFTNFWRIWQRLRYPHRTYFQDVAQYGRIIRVGPNTLLFNDPEAVKDIYMTHFNKSSFYSVAQGVSRGHVVANIFSTTDRVYHGKLRRTVAHAFALSTLVQYEPYVTDTLATLLFQLDQRFGGKPGGEGICDLADWCRFFALDVISDMTQGRPYGLLEAGFDHIGVVEAQFKFLQYFTVTNNAPWLDRMLKKNPILLWLGRKGLWNSVTATVPVAQRQLAELSRDFKNHNGDETTRGRVPLLAKFLQAKVNHGDIVDDRAVLGLTLSMVNAGSGTVSTTLAAALYFLLKDPPVMKHLITELDEHFPPTGPDASTPRTQQWLAENIVVPFAEAQKLPFLDAVIKEVFRLWPALGMQLMERVTPPEGAHILGEYIPGNTIVSCNSWILHRHKPTFGEDADKFRPSRWLLATPDRLQAMNKAMLMFGAGPNTCIGKNIAMLELYKAIPSLLRNFSFQLVDPNKEWKVANLGGAEVSEFFVRFEARETTPQTV</sequence>
<dbReference type="GO" id="GO:0016705">
    <property type="term" value="F:oxidoreductase activity, acting on paired donors, with incorporation or reduction of molecular oxygen"/>
    <property type="evidence" value="ECO:0007669"/>
    <property type="project" value="InterPro"/>
</dbReference>
<dbReference type="VEuPathDB" id="FungiDB:PV10_06214"/>
<dbReference type="GO" id="GO:0005506">
    <property type="term" value="F:iron ion binding"/>
    <property type="evidence" value="ECO:0007669"/>
    <property type="project" value="InterPro"/>
</dbReference>
<protein>
    <recommendedName>
        <fullName evidence="9">Pisatin demethylase</fullName>
    </recommendedName>
</protein>
<comment type="cofactor">
    <cofactor evidence="1 5">
        <name>heme</name>
        <dbReference type="ChEBI" id="CHEBI:30413"/>
    </cofactor>
</comment>
<dbReference type="SUPFAM" id="SSF48264">
    <property type="entry name" value="Cytochrome P450"/>
    <property type="match status" value="1"/>
</dbReference>
<keyword evidence="3 5" id="KW-0479">Metal-binding</keyword>
<dbReference type="GO" id="GO:0004497">
    <property type="term" value="F:monooxygenase activity"/>
    <property type="evidence" value="ECO:0007669"/>
    <property type="project" value="InterPro"/>
</dbReference>
<accession>A0A438N9T6</accession>
<dbReference type="GO" id="GO:0020037">
    <property type="term" value="F:heme binding"/>
    <property type="evidence" value="ECO:0007669"/>
    <property type="project" value="InterPro"/>
</dbReference>
<keyword evidence="4 5" id="KW-0408">Iron</keyword>
<keyword evidence="6" id="KW-1133">Transmembrane helix</keyword>
<dbReference type="InterPro" id="IPR036396">
    <property type="entry name" value="Cyt_P450_sf"/>
</dbReference>
<reference evidence="7 8" key="1">
    <citation type="submission" date="2017-03" db="EMBL/GenBank/DDBJ databases">
        <title>Genomes of endolithic fungi from Antarctica.</title>
        <authorList>
            <person name="Coleine C."/>
            <person name="Masonjones S."/>
            <person name="Stajich J.E."/>
        </authorList>
    </citation>
    <scope>NUCLEOTIDE SEQUENCE [LARGE SCALE GENOMIC DNA]</scope>
    <source>
        <strain evidence="7 8">CCFEE 6314</strain>
    </source>
</reference>
<dbReference type="PANTHER" id="PTHR24305">
    <property type="entry name" value="CYTOCHROME P450"/>
    <property type="match status" value="1"/>
</dbReference>
<comment type="similarity">
    <text evidence="2">Belongs to the cytochrome P450 family.</text>
</comment>
<organism evidence="7 8">
    <name type="scientific">Exophiala mesophila</name>
    <name type="common">Black yeast-like fungus</name>
    <dbReference type="NCBI Taxonomy" id="212818"/>
    <lineage>
        <taxon>Eukaryota</taxon>
        <taxon>Fungi</taxon>
        <taxon>Dikarya</taxon>
        <taxon>Ascomycota</taxon>
        <taxon>Pezizomycotina</taxon>
        <taxon>Eurotiomycetes</taxon>
        <taxon>Chaetothyriomycetidae</taxon>
        <taxon>Chaetothyriales</taxon>
        <taxon>Herpotrichiellaceae</taxon>
        <taxon>Exophiala</taxon>
    </lineage>
</organism>
<name>A0A438N9T6_EXOME</name>
<keyword evidence="6" id="KW-0812">Transmembrane</keyword>
<dbReference type="Gene3D" id="1.10.630.10">
    <property type="entry name" value="Cytochrome P450"/>
    <property type="match status" value="1"/>
</dbReference>
<dbReference type="InterPro" id="IPR002401">
    <property type="entry name" value="Cyt_P450_E_grp-I"/>
</dbReference>
<evidence type="ECO:0000313" key="8">
    <source>
        <dbReference type="Proteomes" id="UP000288859"/>
    </source>
</evidence>
<dbReference type="InterPro" id="IPR001128">
    <property type="entry name" value="Cyt_P450"/>
</dbReference>
<evidence type="ECO:0000256" key="3">
    <source>
        <dbReference type="ARBA" id="ARBA00022723"/>
    </source>
</evidence>
<feature type="transmembrane region" description="Helical" evidence="6">
    <location>
        <begin position="12"/>
        <end position="30"/>
    </location>
</feature>
<keyword evidence="6" id="KW-0472">Membrane</keyword>
<evidence type="ECO:0000313" key="7">
    <source>
        <dbReference type="EMBL" id="RVX72538.1"/>
    </source>
</evidence>
<evidence type="ECO:0008006" key="9">
    <source>
        <dbReference type="Google" id="ProtNLM"/>
    </source>
</evidence>
<evidence type="ECO:0000256" key="4">
    <source>
        <dbReference type="ARBA" id="ARBA00023004"/>
    </source>
</evidence>
<evidence type="ECO:0000256" key="6">
    <source>
        <dbReference type="SAM" id="Phobius"/>
    </source>
</evidence>
<proteinExistence type="inferred from homology"/>
<dbReference type="PANTHER" id="PTHR24305:SF232">
    <property type="entry name" value="P450, PUTATIVE (EUROFUNG)-RELATED"/>
    <property type="match status" value="1"/>
</dbReference>
<gene>
    <name evidence="7" type="ORF">B0A52_03728</name>
</gene>
<dbReference type="InterPro" id="IPR050121">
    <property type="entry name" value="Cytochrome_P450_monoxygenase"/>
</dbReference>
<evidence type="ECO:0000256" key="2">
    <source>
        <dbReference type="ARBA" id="ARBA00010617"/>
    </source>
</evidence>
<dbReference type="PRINTS" id="PR00385">
    <property type="entry name" value="P450"/>
</dbReference>
<evidence type="ECO:0000256" key="5">
    <source>
        <dbReference type="PIRSR" id="PIRSR602401-1"/>
    </source>
</evidence>